<accession>A0A1G9SC85</accession>
<dbReference type="EC" id="2.4.99.28" evidence="6"/>
<evidence type="ECO:0000313" key="7">
    <source>
        <dbReference type="EMBL" id="SDM32415.1"/>
    </source>
</evidence>
<feature type="transmembrane region" description="Helical" evidence="6">
    <location>
        <begin position="78"/>
        <end position="100"/>
    </location>
</feature>
<evidence type="ECO:0000313" key="8">
    <source>
        <dbReference type="Proteomes" id="UP000199759"/>
    </source>
</evidence>
<dbReference type="GO" id="GO:0015648">
    <property type="term" value="F:lipid-linked peptidoglycan transporter activity"/>
    <property type="evidence" value="ECO:0007669"/>
    <property type="project" value="TreeGrafter"/>
</dbReference>
<keyword evidence="6" id="KW-0961">Cell wall biogenesis/degradation</keyword>
<dbReference type="GO" id="GO:0005886">
    <property type="term" value="C:plasma membrane"/>
    <property type="evidence" value="ECO:0007669"/>
    <property type="project" value="UniProtKB-SubCell"/>
</dbReference>
<dbReference type="NCBIfam" id="TIGR02210">
    <property type="entry name" value="rodA_shape"/>
    <property type="match status" value="1"/>
</dbReference>
<comment type="subcellular location">
    <subcellularLocation>
        <location evidence="6">Cell inner membrane</location>
        <topology evidence="6">Multi-pass membrane protein</topology>
    </subcellularLocation>
    <subcellularLocation>
        <location evidence="1">Membrane</location>
        <topology evidence="1">Multi-pass membrane protein</topology>
    </subcellularLocation>
</comment>
<comment type="pathway">
    <text evidence="6">Cell wall biogenesis; peptidoglycan biosynthesis.</text>
</comment>
<protein>
    <recommendedName>
        <fullName evidence="6">Peptidoglycan glycosyltransferase MrdB</fullName>
        <shortName evidence="6">PGT</shortName>
        <ecNumber evidence="6">2.4.99.28</ecNumber>
    </recommendedName>
    <alternativeName>
        <fullName evidence="6">Cell elongation protein RodA</fullName>
    </alternativeName>
    <alternativeName>
        <fullName evidence="6">Cell wall polymerase</fullName>
    </alternativeName>
    <alternativeName>
        <fullName evidence="6">Peptidoglycan polymerase</fullName>
        <shortName evidence="6">PG polymerase</shortName>
    </alternativeName>
</protein>
<dbReference type="InterPro" id="IPR001182">
    <property type="entry name" value="FtsW/RodA"/>
</dbReference>
<dbReference type="InterPro" id="IPR011923">
    <property type="entry name" value="RodA/MrdB"/>
</dbReference>
<dbReference type="PANTHER" id="PTHR30474">
    <property type="entry name" value="CELL CYCLE PROTEIN"/>
    <property type="match status" value="1"/>
</dbReference>
<comment type="catalytic activity">
    <reaction evidence="6">
        <text>[GlcNAc-(1-&gt;4)-Mur2Ac(oyl-L-Ala-gamma-D-Glu-L-Lys-D-Ala-D-Ala)](n)-di-trans,octa-cis-undecaprenyl diphosphate + beta-D-GlcNAc-(1-&gt;4)-Mur2Ac(oyl-L-Ala-gamma-D-Glu-L-Lys-D-Ala-D-Ala)-di-trans,octa-cis-undecaprenyl diphosphate = [GlcNAc-(1-&gt;4)-Mur2Ac(oyl-L-Ala-gamma-D-Glu-L-Lys-D-Ala-D-Ala)](n+1)-di-trans,octa-cis-undecaprenyl diphosphate + di-trans,octa-cis-undecaprenyl diphosphate + H(+)</text>
        <dbReference type="Rhea" id="RHEA:23708"/>
        <dbReference type="Rhea" id="RHEA-COMP:9602"/>
        <dbReference type="Rhea" id="RHEA-COMP:9603"/>
        <dbReference type="ChEBI" id="CHEBI:15378"/>
        <dbReference type="ChEBI" id="CHEBI:58405"/>
        <dbReference type="ChEBI" id="CHEBI:60033"/>
        <dbReference type="ChEBI" id="CHEBI:78435"/>
        <dbReference type="EC" id="2.4.99.28"/>
    </reaction>
</comment>
<dbReference type="GO" id="GO:0009252">
    <property type="term" value="P:peptidoglycan biosynthetic process"/>
    <property type="evidence" value="ECO:0007669"/>
    <property type="project" value="UniProtKB-UniRule"/>
</dbReference>
<feature type="transmembrane region" description="Helical" evidence="6">
    <location>
        <begin position="143"/>
        <end position="161"/>
    </location>
</feature>
<keyword evidence="6" id="KW-1003">Cell membrane</keyword>
<dbReference type="GO" id="GO:0071555">
    <property type="term" value="P:cell wall organization"/>
    <property type="evidence" value="ECO:0007669"/>
    <property type="project" value="UniProtKB-KW"/>
</dbReference>
<keyword evidence="8" id="KW-1185">Reference proteome</keyword>
<evidence type="ECO:0000256" key="2">
    <source>
        <dbReference type="ARBA" id="ARBA00022692"/>
    </source>
</evidence>
<dbReference type="HAMAP" id="MF_02079">
    <property type="entry name" value="PGT_RodA"/>
    <property type="match status" value="1"/>
</dbReference>
<keyword evidence="2 6" id="KW-0812">Transmembrane</keyword>
<name>A0A1G9SC85_9PROT</name>
<keyword evidence="6" id="KW-0997">Cell inner membrane</keyword>
<evidence type="ECO:0000256" key="3">
    <source>
        <dbReference type="ARBA" id="ARBA00022960"/>
    </source>
</evidence>
<dbReference type="RefSeq" id="WP_091769723.1">
    <property type="nucleotide sequence ID" value="NZ_FNHG01000009.1"/>
</dbReference>
<dbReference type="UniPathway" id="UPA00219"/>
<dbReference type="PANTHER" id="PTHR30474:SF1">
    <property type="entry name" value="PEPTIDOGLYCAN GLYCOSYLTRANSFERASE MRDB"/>
    <property type="match status" value="1"/>
</dbReference>
<keyword evidence="5 6" id="KW-0472">Membrane</keyword>
<feature type="transmembrane region" description="Helical" evidence="6">
    <location>
        <begin position="314"/>
        <end position="338"/>
    </location>
</feature>
<evidence type="ECO:0000256" key="4">
    <source>
        <dbReference type="ARBA" id="ARBA00022989"/>
    </source>
</evidence>
<reference evidence="7 8" key="1">
    <citation type="submission" date="2016-10" db="EMBL/GenBank/DDBJ databases">
        <authorList>
            <person name="de Groot N.N."/>
        </authorList>
    </citation>
    <scope>NUCLEOTIDE SEQUENCE [LARGE SCALE GENOMIC DNA]</scope>
    <source>
        <strain evidence="7 8">DSM 16077</strain>
    </source>
</reference>
<dbReference type="Pfam" id="PF01098">
    <property type="entry name" value="FTSW_RODA_SPOVE"/>
    <property type="match status" value="1"/>
</dbReference>
<dbReference type="Proteomes" id="UP000199759">
    <property type="component" value="Unassembled WGS sequence"/>
</dbReference>
<dbReference type="AlphaFoldDB" id="A0A1G9SC85"/>
<keyword evidence="6" id="KW-0328">Glycosyltransferase</keyword>
<keyword evidence="6" id="KW-0808">Transferase</keyword>
<feature type="transmembrane region" description="Helical" evidence="6">
    <location>
        <begin position="21"/>
        <end position="41"/>
    </location>
</feature>
<feature type="transmembrane region" description="Helical" evidence="6">
    <location>
        <begin position="167"/>
        <end position="185"/>
    </location>
</feature>
<keyword evidence="3 6" id="KW-0133">Cell shape</keyword>
<keyword evidence="4 6" id="KW-1133">Transmembrane helix</keyword>
<feature type="transmembrane region" description="Helical" evidence="6">
    <location>
        <begin position="53"/>
        <end position="71"/>
    </location>
</feature>
<feature type="transmembrane region" description="Helical" evidence="6">
    <location>
        <begin position="278"/>
        <end position="302"/>
    </location>
</feature>
<gene>
    <name evidence="6" type="primary">mrdB</name>
    <name evidence="6" type="synonym">rodA</name>
    <name evidence="7" type="ORF">SAMN04488568_10921</name>
</gene>
<evidence type="ECO:0000256" key="6">
    <source>
        <dbReference type="HAMAP-Rule" id="MF_02079"/>
    </source>
</evidence>
<dbReference type="GO" id="GO:0008360">
    <property type="term" value="P:regulation of cell shape"/>
    <property type="evidence" value="ECO:0007669"/>
    <property type="project" value="UniProtKB-KW"/>
</dbReference>
<feature type="transmembrane region" description="Helical" evidence="6">
    <location>
        <begin position="190"/>
        <end position="209"/>
    </location>
</feature>
<evidence type="ECO:0000256" key="1">
    <source>
        <dbReference type="ARBA" id="ARBA00004141"/>
    </source>
</evidence>
<dbReference type="OrthoDB" id="9768187at2"/>
<dbReference type="STRING" id="144026.SAMN04488568_10921"/>
<dbReference type="GO" id="GO:0008955">
    <property type="term" value="F:peptidoglycan glycosyltransferase activity"/>
    <property type="evidence" value="ECO:0007669"/>
    <property type="project" value="UniProtKB-UniRule"/>
</dbReference>
<evidence type="ECO:0000256" key="5">
    <source>
        <dbReference type="ARBA" id="ARBA00023136"/>
    </source>
</evidence>
<proteinExistence type="inferred from homology"/>
<dbReference type="GO" id="GO:0032153">
    <property type="term" value="C:cell division site"/>
    <property type="evidence" value="ECO:0007669"/>
    <property type="project" value="TreeGrafter"/>
</dbReference>
<dbReference type="EMBL" id="FNHG01000009">
    <property type="protein sequence ID" value="SDM32415.1"/>
    <property type="molecule type" value="Genomic_DNA"/>
</dbReference>
<comment type="similarity">
    <text evidence="6">Belongs to the SEDS family. MrdB/RodA subfamily.</text>
</comment>
<feature type="transmembrane region" description="Helical" evidence="6">
    <location>
        <begin position="344"/>
        <end position="365"/>
    </location>
</feature>
<organism evidence="7 8">
    <name type="scientific">Maricaulis salignorans</name>
    <dbReference type="NCBI Taxonomy" id="144026"/>
    <lineage>
        <taxon>Bacteria</taxon>
        <taxon>Pseudomonadati</taxon>
        <taxon>Pseudomonadota</taxon>
        <taxon>Alphaproteobacteria</taxon>
        <taxon>Maricaulales</taxon>
        <taxon>Maricaulaceae</taxon>
        <taxon>Maricaulis</taxon>
    </lineage>
</organism>
<dbReference type="GO" id="GO:0051301">
    <property type="term" value="P:cell division"/>
    <property type="evidence" value="ECO:0007669"/>
    <property type="project" value="InterPro"/>
</dbReference>
<sequence>MAVFRESVPRDLPGKMMELNWSLVLLLVLVGAAGVGMLYSVGDGSWEPWAVQHAIRFAVGFVAMLVIAMFPPRFWMGVAYPVYTVALILLIGAELFGATVNGSQRWLDIGPIRLQPSELMKIALVFALARFYHDLPTERVSRLGGLLVPAALIGVPAMLILKQPDLGTTLLLVATGGAVVFLAGLSWKVILPGAVAGLAGGIGFFSYGLEDYQRQRIMTMFNPDSDPLGAGYQILQSKIALGSGGFTGKGFMEGTQSQLDYLPEKQTDFIFTILGEEFGFVGGLVILTVYALILANTVAIATSCKSTFLRLTTMGVATTFGLYVFINVGMVMGVLPVVGVPLPMISYGGTVMLAVLAGFGLILGAHIHRNAEPPRGVGLFG</sequence>
<comment type="function">
    <text evidence="6">Peptidoglycan polymerase that is essential for cell wall elongation.</text>
</comment>
<keyword evidence="6" id="KW-0573">Peptidoglycan synthesis</keyword>